<dbReference type="Gene3D" id="3.40.50.300">
    <property type="entry name" value="P-loop containing nucleotide triphosphate hydrolases"/>
    <property type="match status" value="1"/>
</dbReference>
<dbReference type="PANTHER" id="PTHR36451">
    <property type="entry name" value="PAPS-DEPENDENT SULFOTRANSFERASE STF3"/>
    <property type="match status" value="1"/>
</dbReference>
<evidence type="ECO:0000313" key="1">
    <source>
        <dbReference type="EMBL" id="MBE9078779.1"/>
    </source>
</evidence>
<dbReference type="RefSeq" id="WP_193908971.1">
    <property type="nucleotide sequence ID" value="NZ_JADEXG010000040.1"/>
</dbReference>
<proteinExistence type="predicted"/>
<dbReference type="PANTHER" id="PTHR36451:SF1">
    <property type="entry name" value="OMEGA-HYDROXY-BETA-DIHYDROMENAQUINONE-9 SULFOTRANSFERASE STF3"/>
    <property type="match status" value="1"/>
</dbReference>
<dbReference type="InterPro" id="IPR027417">
    <property type="entry name" value="P-loop_NTPase"/>
</dbReference>
<dbReference type="AlphaFoldDB" id="A0A8J7AH11"/>
<dbReference type="Proteomes" id="UP000636505">
    <property type="component" value="Unassembled WGS sequence"/>
</dbReference>
<name>A0A8J7AH11_9CYAN</name>
<dbReference type="EMBL" id="JADEXG010000040">
    <property type="protein sequence ID" value="MBE9078779.1"/>
    <property type="molecule type" value="Genomic_DNA"/>
</dbReference>
<protein>
    <submittedName>
        <fullName evidence="1">Sulfotransferase</fullName>
    </submittedName>
</protein>
<sequence length="366" mass="42962">MSQPRLLHPLMGSNLKTLRSLIARNGTGQYPLHLAIIMTAAVLRWPFSTYERWQVTQLPSPQPNPAPPVFIVGHWRSGTTFLYNLLSRSSQFAYVTPIATGLPWDFLTIGKLLKPILERALPKGRFIDRVPVNPDSPQEDEIALASMQPVSFYHGLYFPEHFVENFNAGIFFEGCSEPEIEGWRWAMMHFCQKLQLQNPGQQLLIKNPVYTARIQQLRSLWPNAKFIHIYRNPYVVFQSTLNFYNKLFHELSLQRFDQVPIEEIVLSSYPKMMNALFRDTAQLPQQDFVEIQFEMFETNPLPQLQKVYAQLELDGWETAEPAFQRYLKAQKNYRKNHYAFEQRTLERVQTRWQPFIERWNYPPPPA</sequence>
<dbReference type="Pfam" id="PF13469">
    <property type="entry name" value="Sulfotransfer_3"/>
    <property type="match status" value="1"/>
</dbReference>
<organism evidence="1 2">
    <name type="scientific">Vasconcelosia minhoensis LEGE 07310</name>
    <dbReference type="NCBI Taxonomy" id="915328"/>
    <lineage>
        <taxon>Bacteria</taxon>
        <taxon>Bacillati</taxon>
        <taxon>Cyanobacteriota</taxon>
        <taxon>Cyanophyceae</taxon>
        <taxon>Nodosilineales</taxon>
        <taxon>Cymatolegaceae</taxon>
        <taxon>Vasconcelosia</taxon>
        <taxon>Vasconcelosia minhoensis</taxon>
    </lineage>
</organism>
<evidence type="ECO:0000313" key="2">
    <source>
        <dbReference type="Proteomes" id="UP000636505"/>
    </source>
</evidence>
<reference evidence="1" key="1">
    <citation type="submission" date="2020-10" db="EMBL/GenBank/DDBJ databases">
        <authorList>
            <person name="Castelo-Branco R."/>
            <person name="Eusebio N."/>
            <person name="Adriana R."/>
            <person name="Vieira A."/>
            <person name="Brugerolle De Fraissinette N."/>
            <person name="Rezende De Castro R."/>
            <person name="Schneider M.P."/>
            <person name="Vasconcelos V."/>
            <person name="Leao P.N."/>
        </authorList>
    </citation>
    <scope>NUCLEOTIDE SEQUENCE</scope>
    <source>
        <strain evidence="1">LEGE 07310</strain>
    </source>
</reference>
<keyword evidence="2" id="KW-1185">Reference proteome</keyword>
<accession>A0A8J7AH11</accession>
<dbReference type="SUPFAM" id="SSF52540">
    <property type="entry name" value="P-loop containing nucleoside triphosphate hydrolases"/>
    <property type="match status" value="1"/>
</dbReference>
<gene>
    <name evidence="1" type="ORF">IQ241_15990</name>
</gene>
<comment type="caution">
    <text evidence="1">The sequence shown here is derived from an EMBL/GenBank/DDBJ whole genome shotgun (WGS) entry which is preliminary data.</text>
</comment>
<dbReference type="InterPro" id="IPR052736">
    <property type="entry name" value="Stf3_sulfotransferase"/>
</dbReference>